<dbReference type="SMART" id="SM00448">
    <property type="entry name" value="REC"/>
    <property type="match status" value="2"/>
</dbReference>
<dbReference type="CDD" id="cd17574">
    <property type="entry name" value="REC_OmpR"/>
    <property type="match status" value="1"/>
</dbReference>
<dbReference type="InterPro" id="IPR003661">
    <property type="entry name" value="HisK_dim/P_dom"/>
</dbReference>
<evidence type="ECO:0000256" key="6">
    <source>
        <dbReference type="ARBA" id="ARBA00022741"/>
    </source>
</evidence>
<dbReference type="GO" id="GO:0000155">
    <property type="term" value="F:phosphorelay sensor kinase activity"/>
    <property type="evidence" value="ECO:0007669"/>
    <property type="project" value="InterPro"/>
</dbReference>
<dbReference type="InterPro" id="IPR036097">
    <property type="entry name" value="HisK_dim/P_sf"/>
</dbReference>
<dbReference type="RefSeq" id="WP_336507217.1">
    <property type="nucleotide sequence ID" value="NZ_JTCM02000027.1"/>
</dbReference>
<evidence type="ECO:0000313" key="16">
    <source>
        <dbReference type="EMBL" id="NEU73694.1"/>
    </source>
</evidence>
<dbReference type="Pfam" id="PF00072">
    <property type="entry name" value="Response_reg"/>
    <property type="match status" value="2"/>
</dbReference>
<dbReference type="InterPro" id="IPR013656">
    <property type="entry name" value="PAS_4"/>
</dbReference>
<feature type="domain" description="PAS" evidence="14">
    <location>
        <begin position="873"/>
        <end position="924"/>
    </location>
</feature>
<comment type="catalytic activity">
    <reaction evidence="1">
        <text>ATP + protein L-histidine = ADP + protein N-phospho-L-histidine.</text>
        <dbReference type="EC" id="2.7.13.3"/>
    </reaction>
</comment>
<dbReference type="EC" id="2.7.13.3" evidence="3"/>
<evidence type="ECO:0000256" key="7">
    <source>
        <dbReference type="ARBA" id="ARBA00022777"/>
    </source>
</evidence>
<accession>A0A846HAH1</accession>
<dbReference type="InterPro" id="IPR003594">
    <property type="entry name" value="HATPase_dom"/>
</dbReference>
<evidence type="ECO:0000256" key="3">
    <source>
        <dbReference type="ARBA" id="ARBA00012438"/>
    </source>
</evidence>
<comment type="caution">
    <text evidence="16">The sequence shown here is derived from an EMBL/GenBank/DDBJ whole genome shotgun (WGS) entry which is preliminary data.</text>
</comment>
<feature type="domain" description="PAC" evidence="15">
    <location>
        <begin position="808"/>
        <end position="860"/>
    </location>
</feature>
<dbReference type="CDD" id="cd17580">
    <property type="entry name" value="REC_2_DhkD-like"/>
    <property type="match status" value="1"/>
</dbReference>
<dbReference type="InterPro" id="IPR004358">
    <property type="entry name" value="Sig_transdc_His_kin-like_C"/>
</dbReference>
<evidence type="ECO:0000313" key="17">
    <source>
        <dbReference type="Proteomes" id="UP000031549"/>
    </source>
</evidence>
<dbReference type="PROSITE" id="PS50109">
    <property type="entry name" value="HIS_KIN"/>
    <property type="match status" value="2"/>
</dbReference>
<dbReference type="Pfam" id="PF08448">
    <property type="entry name" value="PAS_4"/>
    <property type="match status" value="2"/>
</dbReference>
<dbReference type="Gene3D" id="3.30.565.10">
    <property type="entry name" value="Histidine kinase-like ATPase, C-terminal domain"/>
    <property type="match status" value="2"/>
</dbReference>
<feature type="domain" description="Response regulatory" evidence="13">
    <location>
        <begin position="1238"/>
        <end position="1355"/>
    </location>
</feature>
<keyword evidence="7" id="KW-0418">Kinase</keyword>
<dbReference type="SUPFAM" id="SSF55785">
    <property type="entry name" value="PYP-like sensor domain (PAS domain)"/>
    <property type="match status" value="4"/>
</dbReference>
<keyword evidence="8" id="KW-0067">ATP-binding</keyword>
<dbReference type="SMART" id="SM00086">
    <property type="entry name" value="PAC"/>
    <property type="match status" value="3"/>
</dbReference>
<dbReference type="InterPro" id="IPR001789">
    <property type="entry name" value="Sig_transdc_resp-reg_receiver"/>
</dbReference>
<dbReference type="Gene3D" id="3.30.450.20">
    <property type="entry name" value="PAS domain"/>
    <property type="match status" value="4"/>
</dbReference>
<dbReference type="GO" id="GO:0005524">
    <property type="term" value="F:ATP binding"/>
    <property type="evidence" value="ECO:0007669"/>
    <property type="project" value="UniProtKB-KW"/>
</dbReference>
<dbReference type="PANTHER" id="PTHR43547">
    <property type="entry name" value="TWO-COMPONENT HISTIDINE KINASE"/>
    <property type="match status" value="1"/>
</dbReference>
<feature type="domain" description="Response regulatory" evidence="13">
    <location>
        <begin position="482"/>
        <end position="597"/>
    </location>
</feature>
<dbReference type="SUPFAM" id="SSF47384">
    <property type="entry name" value="Homodimeric domain of signal transducing histidine kinase"/>
    <property type="match status" value="2"/>
</dbReference>
<sequence length="1361" mass="152681">MTYSEMLNFQRLFEAIPGLYFVLTPDFAIVAASDAYLQATKRKREEIIGRKLFDVFPDNPNDPNATGVQNLRASIENVLKHRKPHTMAVQKYDIPRPESQGGGFEERYWSALNSPLFGENGELTHIIHRTEDVTEFVLVQQQRNEQRQINQDLQTRSQQMEMDIYLRSQELQKLNEQLQTANEALSELDRAKTEFFSNVSHEFRTPLTLMLSPIEDALFDIDSPLPAVQRERIEVVQRNGLRLLKLVNTLLDFSRIQAGRIQATYEPTDLATLTTELASVFRSLIEQAGMQLIVECSALPEAIYIDRQMWEKIIFNLLSNAFKFTFAGRITVRLQNLETDIELTIEDTGIGIPPEELPHLFERFHRVKDAQGRSFEGSGIGLALVQELVKLHGGTVSVTSVLGQGSCFKVTIPKKGTRDWGLGTGDWKKNYYPLPITNAPCPMPIAQSPIAYVEEAQRWLFAKEGEDKEANSTLSSVSSRSRILLADDNADMRDYVQRLLSEHYIVEAVADGMAALNAIRENPPDLVLSDVMMPKMDGFELLRSLRSDPKTQEIPIILLSARAGEESRIEGLTAGADDYLIKPFSARELLARVESNLKLAKLRQTTQTLHTEAETAKANLESVLANLEDGFVTLDRNWCFTYINDRKAQIWGIRREDAIGKNIWELLPDLVGGELYGRLHQVMRERTPMQFEHRDANSNRWFDNRVYPTADGLAIICTDISDRKRSQSALEESQRRFRRLVESNLFGVVFGDCFGGLHYANEYLLNLVGYTLEEMQSGQARWDQLTPKEFAALDAKAVEQLSTQGICAPYEKVYLHKNGRRIPILIAAALLQEPFNENQEVVALILDLTELQRVREERDRFFSLSLDMLAIGNFQGYFMQFNPAWERTLGFSETELKAKPYIEFVHPDDRAATLLEAQKIAQGHETIGFENRYRTKEGFYRWFSWDVVSLAGQNIFYAAAHDITDRKLAEQAREQLLVREQAAREAAENANRVKDEFLAVLSHELRTPLNPILGWSKLLQMGKLNAAKSIEAINIIERNARLQVQLIDDLLDISRILRGKMSLTVMPVDLSTVIAAALETVRLAAEAKSLQIECAIAPVGTVNGDSGRLQQVVWNLLSNAVKFTPAGGQIAINLAQVKTNVQIQVKDTGKGINPDFLPYVFEHFRQEDGATTRQFGGLGLGLAIARQIVEMHGGTVMADSAGEGLGATFTVQIPLFRPAEEIKKEESPKSAANLSGVKILVVDDDADSREFISFILEQEQAIVTTVASGFEALQVIEQAIPDIVVSDIGMPEMNGYMLMRQLRMRTASIGGIKAIALTAYAGELNQQQALAAGFQRHLAKPVEIDELIQAIATLAGIGHGA</sequence>
<evidence type="ECO:0000259" key="15">
    <source>
        <dbReference type="PROSITE" id="PS50113"/>
    </source>
</evidence>
<keyword evidence="4 11" id="KW-0597">Phosphoprotein</keyword>
<dbReference type="EMBL" id="JTCM02000027">
    <property type="protein sequence ID" value="NEU73694.1"/>
    <property type="molecule type" value="Genomic_DNA"/>
</dbReference>
<dbReference type="PROSITE" id="PS50110">
    <property type="entry name" value="RESPONSE_REGULATORY"/>
    <property type="match status" value="2"/>
</dbReference>
<dbReference type="SMART" id="SM00387">
    <property type="entry name" value="HATPase_c"/>
    <property type="match status" value="2"/>
</dbReference>
<dbReference type="Pfam" id="PF08447">
    <property type="entry name" value="PAS_3"/>
    <property type="match status" value="1"/>
</dbReference>
<dbReference type="CDD" id="cd16922">
    <property type="entry name" value="HATPase_EvgS-ArcB-TorS-like"/>
    <property type="match status" value="1"/>
</dbReference>
<dbReference type="InterPro" id="IPR036890">
    <property type="entry name" value="HATPase_C_sf"/>
</dbReference>
<comment type="similarity">
    <text evidence="2">In the N-terminal section; belongs to the phytochrome family.</text>
</comment>
<evidence type="ECO:0000259" key="13">
    <source>
        <dbReference type="PROSITE" id="PS50110"/>
    </source>
</evidence>
<dbReference type="PROSITE" id="PS50113">
    <property type="entry name" value="PAC"/>
    <property type="match status" value="1"/>
</dbReference>
<evidence type="ECO:0000256" key="9">
    <source>
        <dbReference type="ARBA" id="ARBA00023012"/>
    </source>
</evidence>
<keyword evidence="17" id="KW-1185">Reference proteome</keyword>
<dbReference type="InterPro" id="IPR000700">
    <property type="entry name" value="PAS-assoc_C"/>
</dbReference>
<dbReference type="PRINTS" id="PR00344">
    <property type="entry name" value="BCTRLSENSOR"/>
</dbReference>
<evidence type="ECO:0000256" key="8">
    <source>
        <dbReference type="ARBA" id="ARBA00022840"/>
    </source>
</evidence>
<evidence type="ECO:0000259" key="12">
    <source>
        <dbReference type="PROSITE" id="PS50109"/>
    </source>
</evidence>
<reference evidence="16 17" key="1">
    <citation type="journal article" date="2015" name="Genome Announc.">
        <title>Draft Genome Sequence of Cyanobacterium Hassallia byssoidea Strain VB512170, Isolated from Monuments in India.</title>
        <authorList>
            <person name="Singh D."/>
            <person name="Chandrababunaidu M.M."/>
            <person name="Panda A."/>
            <person name="Sen D."/>
            <person name="Bhattacharyya S."/>
            <person name="Adhikary S.P."/>
            <person name="Tripathy S."/>
        </authorList>
    </citation>
    <scope>NUCLEOTIDE SEQUENCE [LARGE SCALE GENOMIC DNA]</scope>
    <source>
        <strain evidence="16 17">VB512170</strain>
    </source>
</reference>
<feature type="modified residue" description="4-aspartylphosphate" evidence="11">
    <location>
        <position position="530"/>
    </location>
</feature>
<dbReference type="SMART" id="SM00388">
    <property type="entry name" value="HisKA"/>
    <property type="match status" value="2"/>
</dbReference>
<dbReference type="Pfam" id="PF00512">
    <property type="entry name" value="HisKA"/>
    <property type="match status" value="2"/>
</dbReference>
<dbReference type="InterPro" id="IPR001610">
    <property type="entry name" value="PAC"/>
</dbReference>
<dbReference type="FunFam" id="3.30.565.10:FF:000037">
    <property type="entry name" value="Hybrid sensor histidine kinase/response regulator"/>
    <property type="match status" value="1"/>
</dbReference>
<dbReference type="CDD" id="cd00130">
    <property type="entry name" value="PAS"/>
    <property type="match status" value="4"/>
</dbReference>
<dbReference type="FunFam" id="1.10.287.130:FF:000045">
    <property type="entry name" value="Two-component system sensor histidine kinase/response regulator"/>
    <property type="match status" value="1"/>
</dbReference>
<dbReference type="InterPro" id="IPR005467">
    <property type="entry name" value="His_kinase_dom"/>
</dbReference>
<dbReference type="SUPFAM" id="SSF55874">
    <property type="entry name" value="ATPase domain of HSP90 chaperone/DNA topoisomerase II/histidine kinase"/>
    <property type="match status" value="2"/>
</dbReference>
<feature type="domain" description="PAS" evidence="14">
    <location>
        <begin position="616"/>
        <end position="686"/>
    </location>
</feature>
<dbReference type="Gene3D" id="1.10.287.130">
    <property type="match status" value="2"/>
</dbReference>
<proteinExistence type="inferred from homology"/>
<dbReference type="CDD" id="cd00082">
    <property type="entry name" value="HisKA"/>
    <property type="match status" value="2"/>
</dbReference>
<evidence type="ECO:0000256" key="11">
    <source>
        <dbReference type="PROSITE-ProRule" id="PRU00169"/>
    </source>
</evidence>
<evidence type="ECO:0000256" key="4">
    <source>
        <dbReference type="ARBA" id="ARBA00022553"/>
    </source>
</evidence>
<name>A0A846HAH1_9CYAN</name>
<feature type="modified residue" description="4-aspartylphosphate" evidence="11">
    <location>
        <position position="1287"/>
    </location>
</feature>
<dbReference type="Pfam" id="PF02518">
    <property type="entry name" value="HATPase_c"/>
    <property type="match status" value="2"/>
</dbReference>
<dbReference type="InterPro" id="IPR013655">
    <property type="entry name" value="PAS_fold_3"/>
</dbReference>
<evidence type="ECO:0000256" key="5">
    <source>
        <dbReference type="ARBA" id="ARBA00022679"/>
    </source>
</evidence>
<dbReference type="FunFam" id="3.30.565.10:FF:000010">
    <property type="entry name" value="Sensor histidine kinase RcsC"/>
    <property type="match status" value="1"/>
</dbReference>
<evidence type="ECO:0000256" key="1">
    <source>
        <dbReference type="ARBA" id="ARBA00000085"/>
    </source>
</evidence>
<dbReference type="PANTHER" id="PTHR43547:SF2">
    <property type="entry name" value="HYBRID SIGNAL TRANSDUCTION HISTIDINE KINASE C"/>
    <property type="match status" value="1"/>
</dbReference>
<dbReference type="SUPFAM" id="SSF52172">
    <property type="entry name" value="CheY-like"/>
    <property type="match status" value="2"/>
</dbReference>
<evidence type="ECO:0000259" key="14">
    <source>
        <dbReference type="PROSITE" id="PS50112"/>
    </source>
</evidence>
<feature type="domain" description="PAS" evidence="14">
    <location>
        <begin position="733"/>
        <end position="805"/>
    </location>
</feature>
<keyword evidence="5" id="KW-0808">Transferase</keyword>
<dbReference type="InterPro" id="IPR035965">
    <property type="entry name" value="PAS-like_dom_sf"/>
</dbReference>
<dbReference type="InterPro" id="IPR011006">
    <property type="entry name" value="CheY-like_superfamily"/>
</dbReference>
<dbReference type="Pfam" id="PF13426">
    <property type="entry name" value="PAS_9"/>
    <property type="match status" value="1"/>
</dbReference>
<dbReference type="NCBIfam" id="TIGR00229">
    <property type="entry name" value="sensory_box"/>
    <property type="match status" value="3"/>
</dbReference>
<feature type="domain" description="Histidine kinase" evidence="12">
    <location>
        <begin position="1000"/>
        <end position="1217"/>
    </location>
</feature>
<gene>
    <name evidence="16" type="ORF">PI95_014280</name>
</gene>
<dbReference type="SMART" id="SM00091">
    <property type="entry name" value="PAS"/>
    <property type="match status" value="4"/>
</dbReference>
<dbReference type="Gene3D" id="3.40.50.2300">
    <property type="match status" value="2"/>
</dbReference>
<organism evidence="16 17">
    <name type="scientific">Hassallia byssoidea VB512170</name>
    <dbReference type="NCBI Taxonomy" id="1304833"/>
    <lineage>
        <taxon>Bacteria</taxon>
        <taxon>Bacillati</taxon>
        <taxon>Cyanobacteriota</taxon>
        <taxon>Cyanophyceae</taxon>
        <taxon>Nostocales</taxon>
        <taxon>Tolypothrichaceae</taxon>
        <taxon>Hassallia</taxon>
    </lineage>
</organism>
<dbReference type="PROSITE" id="PS50112">
    <property type="entry name" value="PAS"/>
    <property type="match status" value="3"/>
</dbReference>
<keyword evidence="9" id="KW-0902">Two-component regulatory system</keyword>
<protein>
    <recommendedName>
        <fullName evidence="10">Circadian input-output histidine kinase CikA</fullName>
        <ecNumber evidence="3">2.7.13.3</ecNumber>
    </recommendedName>
</protein>
<dbReference type="Proteomes" id="UP000031549">
    <property type="component" value="Unassembled WGS sequence"/>
</dbReference>
<dbReference type="InterPro" id="IPR000014">
    <property type="entry name" value="PAS"/>
</dbReference>
<keyword evidence="6" id="KW-0547">Nucleotide-binding</keyword>
<evidence type="ECO:0000256" key="10">
    <source>
        <dbReference type="ARBA" id="ARBA00074306"/>
    </source>
</evidence>
<evidence type="ECO:0000256" key="2">
    <source>
        <dbReference type="ARBA" id="ARBA00006402"/>
    </source>
</evidence>
<feature type="domain" description="Histidine kinase" evidence="12">
    <location>
        <begin position="198"/>
        <end position="416"/>
    </location>
</feature>